<keyword evidence="10" id="KW-1185">Reference proteome</keyword>
<evidence type="ECO:0000256" key="2">
    <source>
        <dbReference type="ARBA" id="ARBA00022475"/>
    </source>
</evidence>
<organism evidence="9 10">
    <name type="scientific">Sphaerotilus microaerophilus</name>
    <dbReference type="NCBI Taxonomy" id="2914710"/>
    <lineage>
        <taxon>Bacteria</taxon>
        <taxon>Pseudomonadati</taxon>
        <taxon>Pseudomonadota</taxon>
        <taxon>Betaproteobacteria</taxon>
        <taxon>Burkholderiales</taxon>
        <taxon>Sphaerotilaceae</taxon>
        <taxon>Sphaerotilus</taxon>
    </lineage>
</organism>
<feature type="transmembrane region" description="Helical" evidence="7">
    <location>
        <begin position="347"/>
        <end position="364"/>
    </location>
</feature>
<evidence type="ECO:0000313" key="9">
    <source>
        <dbReference type="EMBL" id="BDI07332.1"/>
    </source>
</evidence>
<feature type="transmembrane region" description="Helical" evidence="7">
    <location>
        <begin position="884"/>
        <end position="903"/>
    </location>
</feature>
<feature type="transmembrane region" description="Helical" evidence="7">
    <location>
        <begin position="376"/>
        <end position="401"/>
    </location>
</feature>
<evidence type="ECO:0000256" key="7">
    <source>
        <dbReference type="SAM" id="Phobius"/>
    </source>
</evidence>
<evidence type="ECO:0000256" key="4">
    <source>
        <dbReference type="ARBA" id="ARBA00022989"/>
    </source>
</evidence>
<feature type="transmembrane region" description="Helical" evidence="7">
    <location>
        <begin position="421"/>
        <end position="442"/>
    </location>
</feature>
<evidence type="ECO:0000259" key="8">
    <source>
        <dbReference type="Pfam" id="PF02687"/>
    </source>
</evidence>
<evidence type="ECO:0000256" key="3">
    <source>
        <dbReference type="ARBA" id="ARBA00022692"/>
    </source>
</evidence>
<evidence type="ECO:0000313" key="10">
    <source>
        <dbReference type="Proteomes" id="UP001057498"/>
    </source>
</evidence>
<gene>
    <name evidence="9" type="ORF">CATMQ487_43020</name>
</gene>
<proteinExistence type="predicted"/>
<feature type="transmembrane region" description="Helical" evidence="7">
    <location>
        <begin position="545"/>
        <end position="570"/>
    </location>
</feature>
<dbReference type="InterPro" id="IPR003838">
    <property type="entry name" value="ABC3_permease_C"/>
</dbReference>
<evidence type="ECO:0000256" key="5">
    <source>
        <dbReference type="ARBA" id="ARBA00023136"/>
    </source>
</evidence>
<feature type="transmembrane region" description="Helical" evidence="7">
    <location>
        <begin position="61"/>
        <end position="81"/>
    </location>
</feature>
<feature type="transmembrane region" description="Helical" evidence="7">
    <location>
        <begin position="497"/>
        <end position="524"/>
    </location>
</feature>
<dbReference type="Pfam" id="PF02687">
    <property type="entry name" value="FtsX"/>
    <property type="match status" value="2"/>
</dbReference>
<feature type="transmembrane region" description="Helical" evidence="7">
    <location>
        <begin position="322"/>
        <end position="341"/>
    </location>
</feature>
<evidence type="ECO:0000256" key="1">
    <source>
        <dbReference type="ARBA" id="ARBA00004651"/>
    </source>
</evidence>
<name>A0ABM7YRV8_9BURK</name>
<feature type="domain" description="ABC3 transporter permease C-terminal" evidence="8">
    <location>
        <begin position="795"/>
        <end position="909"/>
    </location>
</feature>
<feature type="transmembrane region" description="Helical" evidence="7">
    <location>
        <begin position="833"/>
        <end position="864"/>
    </location>
</feature>
<feature type="region of interest" description="Disordered" evidence="6">
    <location>
        <begin position="1"/>
        <end position="32"/>
    </location>
</feature>
<reference evidence="9" key="1">
    <citation type="submission" date="2022-04" db="EMBL/GenBank/DDBJ databases">
        <title>Whole genome sequence of Sphaerotilus sp. FB-5.</title>
        <authorList>
            <person name="Takeda M."/>
            <person name="Narihara S."/>
            <person name="Akimoto M."/>
            <person name="Akimoto R."/>
            <person name="Nishiyashiki S."/>
            <person name="Murakami T."/>
        </authorList>
    </citation>
    <scope>NUCLEOTIDE SEQUENCE</scope>
    <source>
        <strain evidence="9">FB-5</strain>
    </source>
</reference>
<dbReference type="PANTHER" id="PTHR30287">
    <property type="entry name" value="MEMBRANE COMPONENT OF PREDICTED ABC SUPERFAMILY METABOLITE UPTAKE TRANSPORTER"/>
    <property type="match status" value="1"/>
</dbReference>
<dbReference type="InterPro" id="IPR038766">
    <property type="entry name" value="Membrane_comp_ABC_pdt"/>
</dbReference>
<dbReference type="PANTHER" id="PTHR30287:SF2">
    <property type="entry name" value="BLL1001 PROTEIN"/>
    <property type="match status" value="1"/>
</dbReference>
<dbReference type="Proteomes" id="UP001057498">
    <property type="component" value="Chromosome"/>
</dbReference>
<sequence length="919" mass="95760">MPPPPKPPAENIVAPRPGRTDDSIDPTAPTLPTVARAAPGRQPRLLVTLMLAQWRHHPGQTLLAVLAIALGVALAFAVHLINASALAEFGQAVRAVNGQPDAVLRPAEGTRLDEAAYPRAALHPQVALASPVLEIDTQTLAPRRADAASGSGSAPTAPRAGLTRGAKQAVRVLGIDALRAPALAPDLLPRPREGADRLALLDPDRVFLNPAAQRLLGGSGSSGGLPEAVQLQSGERMLSLRVAGSVAAEGPPLVVMDLAGAQQHFGHLGQLSRIDLRLAAGTDATALLDQLNRGQPGAARLRLAPVQEAAQRVSNLSRAYRVNLGVLSLVALFTGAFLVFSVQSLGVAKRVPQLALLGVLGMAARERLRLVQVESLALGVVGALLGLALGTALAALALQWLGGDLGSGLIGGQTGGGAPPLQWSTGAALVYGALGLLAAWVGGWHPARQAARLAPALSLKGLGHDGRRQRGAWRGPALLIGGVLLAFLPPLGDLPLAAYLSVALLLLGGILCVPMGVGGLLALLRTPLQPVALLAIERARDQRATATVAVAGVVASLALAVAMTVMVASFRDSVTRWLDQVLPADLYARTATGTSQADAAWLGPDFLRRAAALPGVTRLQAQRLQPISLDPDQPPMALLAREVGPGASDLPLVGELLEDSERPLTADRKPVPALYASETAMALRGLRLGQTLDLPLPDGRRLRVWLRGVWRDYARQQGTLVIDRRDWLAATGDTRVNDLALWLTPGTDAAPVREALRRLAPDPALLELATPGEIRATSLQIFDRSFAVTYWLQAVAVGIGLFGIAASFSGQVLARRREFGALQHLGASRAQVLALVSAEGAVWTAVGTLLGLALGLAVAVVLVHVVNPQSFHWTMELSLPLGRLALLALAVLAAGTGTAWLAGRAAASRQMALAVKEDW</sequence>
<accession>A0ABM7YRV8</accession>
<protein>
    <submittedName>
        <fullName evidence="9">Adhesion component ABC transporter permease</fullName>
    </submittedName>
</protein>
<feature type="transmembrane region" description="Helical" evidence="7">
    <location>
        <begin position="790"/>
        <end position="813"/>
    </location>
</feature>
<feature type="transmembrane region" description="Helical" evidence="7">
    <location>
        <begin position="472"/>
        <end position="491"/>
    </location>
</feature>
<evidence type="ECO:0000256" key="6">
    <source>
        <dbReference type="SAM" id="MobiDB-lite"/>
    </source>
</evidence>
<feature type="domain" description="ABC3 transporter permease C-terminal" evidence="8">
    <location>
        <begin position="326"/>
        <end position="454"/>
    </location>
</feature>
<keyword evidence="4 7" id="KW-1133">Transmembrane helix</keyword>
<dbReference type="EMBL" id="AP025730">
    <property type="protein sequence ID" value="BDI07332.1"/>
    <property type="molecule type" value="Genomic_DNA"/>
</dbReference>
<keyword evidence="5 7" id="KW-0472">Membrane</keyword>
<keyword evidence="3 7" id="KW-0812">Transmembrane</keyword>
<comment type="subcellular location">
    <subcellularLocation>
        <location evidence="1">Cell membrane</location>
        <topology evidence="1">Multi-pass membrane protein</topology>
    </subcellularLocation>
</comment>
<keyword evidence="2" id="KW-1003">Cell membrane</keyword>